<evidence type="ECO:0000313" key="2">
    <source>
        <dbReference type="Proteomes" id="UP000265618"/>
    </source>
</evidence>
<reference evidence="1 2" key="1">
    <citation type="journal article" date="2018" name="PLoS ONE">
        <title>The draft genome of Kipferlia bialata reveals reductive genome evolution in fornicate parasites.</title>
        <authorList>
            <person name="Tanifuji G."/>
            <person name="Takabayashi S."/>
            <person name="Kume K."/>
            <person name="Takagi M."/>
            <person name="Nakayama T."/>
            <person name="Kamikawa R."/>
            <person name="Inagaki Y."/>
            <person name="Hashimoto T."/>
        </authorList>
    </citation>
    <scope>NUCLEOTIDE SEQUENCE [LARGE SCALE GENOMIC DNA]</scope>
    <source>
        <strain evidence="1">NY0173</strain>
    </source>
</reference>
<organism evidence="1 2">
    <name type="scientific">Kipferlia bialata</name>
    <dbReference type="NCBI Taxonomy" id="797122"/>
    <lineage>
        <taxon>Eukaryota</taxon>
        <taxon>Metamonada</taxon>
        <taxon>Carpediemonas-like organisms</taxon>
        <taxon>Kipferlia</taxon>
    </lineage>
</organism>
<name>A0A9K3D1C0_9EUKA</name>
<dbReference type="InterPro" id="IPR036324">
    <property type="entry name" value="Mn/Fe_SOD_N_sf"/>
</dbReference>
<dbReference type="Proteomes" id="UP000265618">
    <property type="component" value="Unassembled WGS sequence"/>
</dbReference>
<dbReference type="EMBL" id="BDIP01001961">
    <property type="protein sequence ID" value="GIQ85474.1"/>
    <property type="molecule type" value="Genomic_DNA"/>
</dbReference>
<gene>
    <name evidence="1" type="ORF">KIPB_007145</name>
</gene>
<comment type="caution">
    <text evidence="1">The sequence shown here is derived from an EMBL/GenBank/DDBJ whole genome shotgun (WGS) entry which is preliminary data.</text>
</comment>
<accession>A0A9K3D1C0</accession>
<sequence length="30" mass="3355">MPYELKPLKFALSALEPAMSAHQLDIHSIC</sequence>
<protein>
    <submittedName>
        <fullName evidence="1">Manganese/iron superoxide dismutase</fullName>
    </submittedName>
</protein>
<dbReference type="OrthoDB" id="239262at2759"/>
<evidence type="ECO:0000313" key="1">
    <source>
        <dbReference type="EMBL" id="GIQ85474.1"/>
    </source>
</evidence>
<feature type="non-terminal residue" evidence="1">
    <location>
        <position position="30"/>
    </location>
</feature>
<proteinExistence type="predicted"/>
<keyword evidence="2" id="KW-1185">Reference proteome</keyword>
<dbReference type="SUPFAM" id="SSF46609">
    <property type="entry name" value="Fe,Mn superoxide dismutase (SOD), N-terminal domain"/>
    <property type="match status" value="1"/>
</dbReference>
<dbReference type="AlphaFoldDB" id="A0A9K3D1C0"/>